<evidence type="ECO:0000313" key="4">
    <source>
        <dbReference type="Proteomes" id="UP000620327"/>
    </source>
</evidence>
<evidence type="ECO:0000256" key="1">
    <source>
        <dbReference type="ARBA" id="ARBA00022729"/>
    </source>
</evidence>
<comment type="caution">
    <text evidence="3">The sequence shown here is derived from an EMBL/GenBank/DDBJ whole genome shotgun (WGS) entry which is preliminary data.</text>
</comment>
<proteinExistence type="predicted"/>
<keyword evidence="1 2" id="KW-0732">Signal</keyword>
<dbReference type="PANTHER" id="PTHR30006">
    <property type="entry name" value="THIAMINE-BINDING PERIPLASMIC PROTEIN-RELATED"/>
    <property type="match status" value="1"/>
</dbReference>
<dbReference type="Proteomes" id="UP000620327">
    <property type="component" value="Unassembled WGS sequence"/>
</dbReference>
<evidence type="ECO:0000313" key="3">
    <source>
        <dbReference type="EMBL" id="MBC5770877.1"/>
    </source>
</evidence>
<protein>
    <submittedName>
        <fullName evidence="3">ABC transporter substrate-binding protein</fullName>
    </submittedName>
</protein>
<dbReference type="RefSeq" id="WP_187015103.1">
    <property type="nucleotide sequence ID" value="NZ_JACOQI010000010.1"/>
</dbReference>
<sequence length="406" mass="44795">MLKRKKLLAALLAGTMMLSLVGCGKKADTSGDTTDPGTPPAETQLTPWEEASQIYNTEETDEELYQKALDEGGTVTLYSISSRCTKVEAAFEEKYPGIDCVPFDISTNELLEKVTREYDAGQHVADVVHIKDQDGSMWNMYVANKTFYNYQPADIFAHIDPSYTATATPLYIELTQLFYNTEAYPDGSPITNIWQLTEPQWKGKIMMQNPLDNLSWGSWITGFCVGEEPNRLAEAYKALYGEELKLSDGCENAGYEFLKRLHANEPIFTASSDAIAEAVGTPGQKDPPVGFCASSKLRKAADNGWVFAPVNLEPDTGIPAVNTLYVVEGCEHPAAAKLLIRFMMGGIDGDTSGYKPFNTLGGWPVRDDIEPAEGSTPFSEINVAPFDANEIFVNYNTVRDFWQMLG</sequence>
<gene>
    <name evidence="3" type="ORF">H8Z83_11200</name>
</gene>
<dbReference type="EMBL" id="JACOQI010000010">
    <property type="protein sequence ID" value="MBC5770877.1"/>
    <property type="molecule type" value="Genomic_DNA"/>
</dbReference>
<accession>A0A923MHM3</accession>
<reference evidence="3" key="1">
    <citation type="submission" date="2020-08" db="EMBL/GenBank/DDBJ databases">
        <title>Genome public.</title>
        <authorList>
            <person name="Liu C."/>
            <person name="Sun Q."/>
        </authorList>
    </citation>
    <scope>NUCLEOTIDE SEQUENCE</scope>
    <source>
        <strain evidence="3">BX15</strain>
    </source>
</reference>
<dbReference type="AlphaFoldDB" id="A0A923MHM3"/>
<dbReference type="PANTHER" id="PTHR30006:SF2">
    <property type="entry name" value="ABC TRANSPORTER SUBSTRATE-BINDING PROTEIN"/>
    <property type="match status" value="1"/>
</dbReference>
<dbReference type="SUPFAM" id="SSF53850">
    <property type="entry name" value="Periplasmic binding protein-like II"/>
    <property type="match status" value="1"/>
</dbReference>
<name>A0A923MHM3_9FIRM</name>
<evidence type="ECO:0000256" key="2">
    <source>
        <dbReference type="SAM" id="SignalP"/>
    </source>
</evidence>
<dbReference type="PROSITE" id="PS51257">
    <property type="entry name" value="PROKAR_LIPOPROTEIN"/>
    <property type="match status" value="1"/>
</dbReference>
<dbReference type="Gene3D" id="3.40.190.10">
    <property type="entry name" value="Periplasmic binding protein-like II"/>
    <property type="match status" value="2"/>
</dbReference>
<feature type="chain" id="PRO_5038898174" evidence="2">
    <location>
        <begin position="22"/>
        <end position="406"/>
    </location>
</feature>
<organism evidence="3 4">
    <name type="scientific">Dysosmobacter segnis</name>
    <dbReference type="NCBI Taxonomy" id="2763042"/>
    <lineage>
        <taxon>Bacteria</taxon>
        <taxon>Bacillati</taxon>
        <taxon>Bacillota</taxon>
        <taxon>Clostridia</taxon>
        <taxon>Eubacteriales</taxon>
        <taxon>Oscillospiraceae</taxon>
        <taxon>Dysosmobacter</taxon>
    </lineage>
</organism>
<feature type="signal peptide" evidence="2">
    <location>
        <begin position="1"/>
        <end position="21"/>
    </location>
</feature>
<keyword evidence="4" id="KW-1185">Reference proteome</keyword>